<sequence>MFRFIEFISTDSFGVFIKKAWNTGTVNATIKPIVADITGIIEGLVPDARAIMYPKIAPKTNNDSLIRKTLHK</sequence>
<name>A0A645AR90_9ZZZZ</name>
<accession>A0A645AR90</accession>
<reference evidence="1" key="1">
    <citation type="submission" date="2019-08" db="EMBL/GenBank/DDBJ databases">
        <authorList>
            <person name="Kucharzyk K."/>
            <person name="Murdoch R.W."/>
            <person name="Higgins S."/>
            <person name="Loffler F."/>
        </authorList>
    </citation>
    <scope>NUCLEOTIDE SEQUENCE</scope>
</reference>
<comment type="caution">
    <text evidence="1">The sequence shown here is derived from an EMBL/GenBank/DDBJ whole genome shotgun (WGS) entry which is preliminary data.</text>
</comment>
<dbReference type="AlphaFoldDB" id="A0A645AR90"/>
<dbReference type="EMBL" id="VSSQ01014305">
    <property type="protein sequence ID" value="MPM53373.1"/>
    <property type="molecule type" value="Genomic_DNA"/>
</dbReference>
<protein>
    <submittedName>
        <fullName evidence="1">Uncharacterized protein</fullName>
    </submittedName>
</protein>
<organism evidence="1">
    <name type="scientific">bioreactor metagenome</name>
    <dbReference type="NCBI Taxonomy" id="1076179"/>
    <lineage>
        <taxon>unclassified sequences</taxon>
        <taxon>metagenomes</taxon>
        <taxon>ecological metagenomes</taxon>
    </lineage>
</organism>
<gene>
    <name evidence="1" type="ORF">SDC9_100140</name>
</gene>
<proteinExistence type="predicted"/>
<evidence type="ECO:0000313" key="1">
    <source>
        <dbReference type="EMBL" id="MPM53373.1"/>
    </source>
</evidence>